<dbReference type="NCBIfam" id="NF047352">
    <property type="entry name" value="P_loop_sacsin"/>
    <property type="match status" value="1"/>
</dbReference>
<sequence>MTVADPFGTAGLRERVLAAWSASPARLREDANAEEDLALGGYRDRLVVELAQNAADAAARAGVPGRLLLRLDGNRLVAANTGAPLDAAGVQGLATLRASAKDASGASVGRFGVGFAAVLAASDEPAVASRATGGVRFSRARTRGAAGAEHVPVLRLPWPADVAVPHGYDTVVDLPLRPGADPGPLLDAVGGWLLLVLPGLAEVAVERDGRRRVLAARHEGPYALLDDDGATTRWRVHRASGRLDPALLADRPTEERARRDWSLAWAVALEGAQPVVPPPGVAPVLHAPTPSDEPLGLPALLVAPFPLDPSRRHVAPGPLADHLVERAGAAYGDLARALAADGADPAPLVPSPAAVLGALDTALRRAVLRRLEDVPLLASAEDPGALVAPSAAVVVEGAGPDLVAALAPVLGGLVRTSWPRAALAAVGVRPVALADVVDQLAGLQRPPGWWHDLYAALAAGGARPDDLGALPVPLADGRLVRGPAGTLLPDPDGAPAEALRGLPLRVVDPGAAHPLLERLGARRATVAAVLDDPALAGALRAAADDGDTGPGEAVLGLLAADPSAAGPWPWTGEPLLPGEDGPARADELVVPGSAADGLLTGLGRAAAGLVAAYGEDTLARAGAVTGLGLLALEDVELGDALEDAVGDPGVDGLLDWVDDARDAAGVADGDLPPLVPGLVLVRDLDLVDPARWGGALDLLARPPLRAAVLDPVRVVLPGGRVREVPPYAAWWVREHALVGGRPTAALRLAGSDPLLEGLYEDVPAGADEELLRAVGVRTSLAALLAEPGGPDDLLRRVLDADLTAARVRALHAALAAAGARVEDPPARVRVPDGDGSRAVDADDVVVADGPQWLQLRWAVPPLAAPRAAALADALDVDLCSERREGRVTSTGTPADVPPVVARVLPGAPGRWTAHDDLEVDGEPVDWWVDGAGVHAATTEGLAAGLAWAAAAWPRRHLVAAALADPARADALLADAAWD</sequence>
<proteinExistence type="predicted"/>
<dbReference type="OrthoDB" id="3201966at2"/>
<protein>
    <submittedName>
        <fullName evidence="1">Molecular chaperone Hsp90</fullName>
    </submittedName>
</protein>
<reference evidence="1 2" key="1">
    <citation type="submission" date="2018-09" db="EMBL/GenBank/DDBJ databases">
        <title>YIM 75000 draft genome.</title>
        <authorList>
            <person name="Tang S."/>
            <person name="Feng Y."/>
        </authorList>
    </citation>
    <scope>NUCLEOTIDE SEQUENCE [LARGE SCALE GENOMIC DNA]</scope>
    <source>
        <strain evidence="1 2">YIM 75000</strain>
    </source>
</reference>
<organism evidence="1 2">
    <name type="scientific">Vallicoccus soli</name>
    <dbReference type="NCBI Taxonomy" id="2339232"/>
    <lineage>
        <taxon>Bacteria</taxon>
        <taxon>Bacillati</taxon>
        <taxon>Actinomycetota</taxon>
        <taxon>Actinomycetes</taxon>
        <taxon>Motilibacterales</taxon>
        <taxon>Vallicoccaceae</taxon>
        <taxon>Vallicoccus</taxon>
    </lineage>
</organism>
<dbReference type="SUPFAM" id="SSF55874">
    <property type="entry name" value="ATPase domain of HSP90 chaperone/DNA topoisomerase II/histidine kinase"/>
    <property type="match status" value="1"/>
</dbReference>
<dbReference type="Proteomes" id="UP000265614">
    <property type="component" value="Unassembled WGS sequence"/>
</dbReference>
<accession>A0A3A3Z4N1</accession>
<evidence type="ECO:0000313" key="1">
    <source>
        <dbReference type="EMBL" id="RJK98364.1"/>
    </source>
</evidence>
<evidence type="ECO:0000313" key="2">
    <source>
        <dbReference type="Proteomes" id="UP000265614"/>
    </source>
</evidence>
<dbReference type="InterPro" id="IPR036890">
    <property type="entry name" value="HATPase_C_sf"/>
</dbReference>
<gene>
    <name evidence="1" type="ORF">D5H78_02080</name>
</gene>
<dbReference type="AlphaFoldDB" id="A0A3A3Z4N1"/>
<comment type="caution">
    <text evidence="1">The sequence shown here is derived from an EMBL/GenBank/DDBJ whole genome shotgun (WGS) entry which is preliminary data.</text>
</comment>
<dbReference type="EMBL" id="QZEZ01000001">
    <property type="protein sequence ID" value="RJK98364.1"/>
    <property type="molecule type" value="Genomic_DNA"/>
</dbReference>
<keyword evidence="2" id="KW-1185">Reference proteome</keyword>
<name>A0A3A3Z4N1_9ACTN</name>